<dbReference type="Pfam" id="PF11926">
    <property type="entry name" value="DUF3444"/>
    <property type="match status" value="1"/>
</dbReference>
<dbReference type="InterPro" id="IPR056988">
    <property type="entry name" value="Zn_ribbon_pln"/>
</dbReference>
<feature type="compositionally biased region" description="Polar residues" evidence="1">
    <location>
        <begin position="755"/>
        <end position="764"/>
    </location>
</feature>
<dbReference type="SUPFAM" id="SSF46565">
    <property type="entry name" value="Chaperone J-domain"/>
    <property type="match status" value="1"/>
</dbReference>
<dbReference type="SMART" id="SM00271">
    <property type="entry name" value="DnaJ"/>
    <property type="match status" value="1"/>
</dbReference>
<evidence type="ECO:0000313" key="4">
    <source>
        <dbReference type="Proteomes" id="UP000222542"/>
    </source>
</evidence>
<organism evidence="3 4">
    <name type="scientific">Capsicum annuum</name>
    <name type="common">Capsicum pepper</name>
    <dbReference type="NCBI Taxonomy" id="4072"/>
    <lineage>
        <taxon>Eukaryota</taxon>
        <taxon>Viridiplantae</taxon>
        <taxon>Streptophyta</taxon>
        <taxon>Embryophyta</taxon>
        <taxon>Tracheophyta</taxon>
        <taxon>Spermatophyta</taxon>
        <taxon>Magnoliopsida</taxon>
        <taxon>eudicotyledons</taxon>
        <taxon>Gunneridae</taxon>
        <taxon>Pentapetalae</taxon>
        <taxon>asterids</taxon>
        <taxon>lamiids</taxon>
        <taxon>Solanales</taxon>
        <taxon>Solanaceae</taxon>
        <taxon>Solanoideae</taxon>
        <taxon>Capsiceae</taxon>
        <taxon>Capsicum</taxon>
    </lineage>
</organism>
<evidence type="ECO:0000256" key="1">
    <source>
        <dbReference type="SAM" id="MobiDB-lite"/>
    </source>
</evidence>
<dbReference type="KEGG" id="cann:107876829"/>
<accession>A0A1U8HDD3</accession>
<feature type="compositionally biased region" description="Polar residues" evidence="1">
    <location>
        <begin position="255"/>
        <end position="288"/>
    </location>
</feature>
<feature type="region of interest" description="Disordered" evidence="1">
    <location>
        <begin position="224"/>
        <end position="288"/>
    </location>
</feature>
<dbReference type="STRING" id="4072.A0A1U8HDD3"/>
<name>A0A1U8HDD3_CAPAN</name>
<gene>
    <name evidence="3" type="ORF">T459_02221</name>
</gene>
<dbReference type="OMA" id="QNGFHKF"/>
<feature type="domain" description="J" evidence="2">
    <location>
        <begin position="66"/>
        <end position="130"/>
    </location>
</feature>
<dbReference type="Pfam" id="PF00226">
    <property type="entry name" value="DnaJ"/>
    <property type="match status" value="1"/>
</dbReference>
<evidence type="ECO:0000313" key="3">
    <source>
        <dbReference type="EMBL" id="PHT94339.1"/>
    </source>
</evidence>
<evidence type="ECO:0000259" key="2">
    <source>
        <dbReference type="PROSITE" id="PS50076"/>
    </source>
</evidence>
<dbReference type="InterPro" id="IPR036869">
    <property type="entry name" value="J_dom_sf"/>
</dbReference>
<comment type="caution">
    <text evidence="3">The sequence shown here is derived from an EMBL/GenBank/DDBJ whole genome shotgun (WGS) entry which is preliminary data.</text>
</comment>
<dbReference type="CDD" id="cd06257">
    <property type="entry name" value="DnaJ"/>
    <property type="match status" value="1"/>
</dbReference>
<dbReference type="Gene3D" id="1.10.287.110">
    <property type="entry name" value="DnaJ domain"/>
    <property type="match status" value="1"/>
</dbReference>
<dbReference type="Proteomes" id="UP000222542">
    <property type="component" value="Unassembled WGS sequence"/>
</dbReference>
<dbReference type="PANTHER" id="PTHR44137">
    <property type="entry name" value="BNAC03G44070D PROTEIN"/>
    <property type="match status" value="1"/>
</dbReference>
<reference evidence="3 4" key="2">
    <citation type="journal article" date="2017" name="Genome Biol.">
        <title>New reference genome sequences of hot pepper reveal the massive evolution of plant disease-resistance genes by retroduplication.</title>
        <authorList>
            <person name="Kim S."/>
            <person name="Park J."/>
            <person name="Yeom S.I."/>
            <person name="Kim Y.M."/>
            <person name="Seo E."/>
            <person name="Kim K.T."/>
            <person name="Kim M.S."/>
            <person name="Lee J.M."/>
            <person name="Cheong K."/>
            <person name="Shin H.S."/>
            <person name="Kim S.B."/>
            <person name="Han K."/>
            <person name="Lee J."/>
            <person name="Park M."/>
            <person name="Lee H.A."/>
            <person name="Lee H.Y."/>
            <person name="Lee Y."/>
            <person name="Oh S."/>
            <person name="Lee J.H."/>
            <person name="Choi E."/>
            <person name="Choi E."/>
            <person name="Lee S.E."/>
            <person name="Jeon J."/>
            <person name="Kim H."/>
            <person name="Choi G."/>
            <person name="Song H."/>
            <person name="Lee J."/>
            <person name="Lee S.C."/>
            <person name="Kwon J.K."/>
            <person name="Lee H.Y."/>
            <person name="Koo N."/>
            <person name="Hong Y."/>
            <person name="Kim R.W."/>
            <person name="Kang W.H."/>
            <person name="Huh J.H."/>
            <person name="Kang B.C."/>
            <person name="Yang T.J."/>
            <person name="Lee Y.H."/>
            <person name="Bennetzen J.L."/>
            <person name="Choi D."/>
        </authorList>
    </citation>
    <scope>NUCLEOTIDE SEQUENCE [LARGE SCALE GENOMIC DNA]</scope>
    <source>
        <strain evidence="4">cv. CM334</strain>
    </source>
</reference>
<dbReference type="OrthoDB" id="66964at2759"/>
<dbReference type="PRINTS" id="PR00625">
    <property type="entry name" value="JDOMAIN"/>
</dbReference>
<dbReference type="PROSITE" id="PS00636">
    <property type="entry name" value="DNAJ_1"/>
    <property type="match status" value="1"/>
</dbReference>
<keyword evidence="4" id="KW-1185">Reference proteome</keyword>
<feature type="region of interest" description="Disordered" evidence="1">
    <location>
        <begin position="308"/>
        <end position="389"/>
    </location>
</feature>
<protein>
    <recommendedName>
        <fullName evidence="2">J domain-containing protein</fullName>
    </recommendedName>
</protein>
<dbReference type="PANTHER" id="PTHR44137:SF36">
    <property type="entry name" value="J DOMAIN-CONTAINING PROTEIN"/>
    <property type="match status" value="1"/>
</dbReference>
<dbReference type="Gramene" id="PHT94339">
    <property type="protein sequence ID" value="PHT94339"/>
    <property type="gene ID" value="T459_02221"/>
</dbReference>
<dbReference type="AlphaFoldDB" id="A0A1U8HDD3"/>
<reference evidence="3 4" key="1">
    <citation type="journal article" date="2014" name="Nat. Genet.">
        <title>Genome sequence of the hot pepper provides insights into the evolution of pungency in Capsicum species.</title>
        <authorList>
            <person name="Kim S."/>
            <person name="Park M."/>
            <person name="Yeom S.I."/>
            <person name="Kim Y.M."/>
            <person name="Lee J.M."/>
            <person name="Lee H.A."/>
            <person name="Seo E."/>
            <person name="Choi J."/>
            <person name="Cheong K."/>
            <person name="Kim K.T."/>
            <person name="Jung K."/>
            <person name="Lee G.W."/>
            <person name="Oh S.K."/>
            <person name="Bae C."/>
            <person name="Kim S.B."/>
            <person name="Lee H.Y."/>
            <person name="Kim S.Y."/>
            <person name="Kim M.S."/>
            <person name="Kang B.C."/>
            <person name="Jo Y.D."/>
            <person name="Yang H.B."/>
            <person name="Jeong H.J."/>
            <person name="Kang W.H."/>
            <person name="Kwon J.K."/>
            <person name="Shin C."/>
            <person name="Lim J.Y."/>
            <person name="Park J.H."/>
            <person name="Huh J.H."/>
            <person name="Kim J.S."/>
            <person name="Kim B.D."/>
            <person name="Cohen O."/>
            <person name="Paran I."/>
            <person name="Suh M.C."/>
            <person name="Lee S.B."/>
            <person name="Kim Y.K."/>
            <person name="Shin Y."/>
            <person name="Noh S.J."/>
            <person name="Park J."/>
            <person name="Seo Y.S."/>
            <person name="Kwon S.Y."/>
            <person name="Kim H.A."/>
            <person name="Park J.M."/>
            <person name="Kim H.J."/>
            <person name="Choi S.B."/>
            <person name="Bosland P.W."/>
            <person name="Reeves G."/>
            <person name="Jo S.H."/>
            <person name="Lee B.W."/>
            <person name="Cho H.T."/>
            <person name="Choi H.S."/>
            <person name="Lee M.S."/>
            <person name="Yu Y."/>
            <person name="Do Choi Y."/>
            <person name="Park B.S."/>
            <person name="van Deynze A."/>
            <person name="Ashrafi H."/>
            <person name="Hill T."/>
            <person name="Kim W.T."/>
            <person name="Pai H.S."/>
            <person name="Ahn H.K."/>
            <person name="Yeam I."/>
            <person name="Giovannoni J.J."/>
            <person name="Rose J.K."/>
            <person name="Sorensen I."/>
            <person name="Lee S.J."/>
            <person name="Kim R.W."/>
            <person name="Choi I.Y."/>
            <person name="Choi B.S."/>
            <person name="Lim J.S."/>
            <person name="Lee Y.H."/>
            <person name="Choi D."/>
        </authorList>
    </citation>
    <scope>NUCLEOTIDE SEQUENCE [LARGE SCALE GENOMIC DNA]</scope>
    <source>
        <strain evidence="4">cv. CM334</strain>
    </source>
</reference>
<dbReference type="InterPro" id="IPR001623">
    <property type="entry name" value="DnaJ_domain"/>
</dbReference>
<feature type="compositionally biased region" description="Polar residues" evidence="1">
    <location>
        <begin position="224"/>
        <end position="247"/>
    </location>
</feature>
<feature type="region of interest" description="Disordered" evidence="1">
    <location>
        <begin position="742"/>
        <end position="764"/>
    </location>
</feature>
<dbReference type="SMR" id="A0A1U8HDD3"/>
<sequence>MECNKDDALRAKEIAERKFLAKDFSGAKKFALKAQNLNPGLEGISQMLSTLGVHIAAESKVNGEGNFYGILGVSPKADDEAIRKQYRKLALMLHPDKNKSIGAEAAFKHVSEAWSLLSDKTKKTAYDTRNMNALQQRVQAEIADSSQQSTQNGFHKFAKNAASRVRPPKCSTSKKSSSFGTKERGTFWTVCYRCKMQYEYMRMYLNHNLLCPNCHEAFFAVETTPPSNGSKKSTDWDYSQQQENTYHQGMKKDASTTGRNSSRSPNFVSSMVNNTDSPDQNDFQWSPFSKTAGHASAVQAANMVQQAYQKVKRERQEAQTATKREEALKRKNHSSKRPSAPLSAGQFNAFKRKKGLNDPSPSRLRHSWESAGGSTASPAEVQRGNSERVKLNVTNQLRNGKEVSYNDVKHLLMEKAKKEILKNLRDQGSATLTTPMSSREVSLTKEAKERKNVEIHVSEFDVRENHNAVHKQVAIKTNVFANRSSSGTFDNYLDNKPAVCMSVDVPDSDLHNFDSDRIESCFGPNQVWAAYDDSDGMPRYYALILKVVSLNPFKARISWLNSYNSGIGSLNYVYSGAPKTSGYFRRGRHEIRTSVNCFSHKVRWTKGPGDTIQIFPRKGEVWALYRNWSAEWNEFTEDDVIHKYDLIEVLEDFNEECVVVAPLVKAAGFKSVFHKHLNPREIRKIPREEMFQFSHEISAFLLTGKESPNAPKGFRELDPAAMPGELLEVIQDIEEIECMDPKGSREENTIGGSGARSSNLMEETCSSMEDKEVIILDS</sequence>
<dbReference type="PROSITE" id="PS50076">
    <property type="entry name" value="DNAJ_2"/>
    <property type="match status" value="1"/>
</dbReference>
<feature type="compositionally biased region" description="Basic and acidic residues" evidence="1">
    <location>
        <begin position="314"/>
        <end position="329"/>
    </location>
</feature>
<dbReference type="EMBL" id="AYRZ02000001">
    <property type="protein sequence ID" value="PHT94339.1"/>
    <property type="molecule type" value="Genomic_DNA"/>
</dbReference>
<dbReference type="Pfam" id="PF23551">
    <property type="entry name" value="Zn_ribbon_20"/>
    <property type="match status" value="1"/>
</dbReference>
<proteinExistence type="predicted"/>
<dbReference type="InterPro" id="IPR024593">
    <property type="entry name" value="DUF3444"/>
</dbReference>
<dbReference type="InterPro" id="IPR018253">
    <property type="entry name" value="DnaJ_domain_CS"/>
</dbReference>